<sequence length="239" mass="27592">MSRRTRKRSTAATSVVIKEAPKEVDPLLKNIFASCWKNSDTILVCNDTEFHVHRSILTMHSPVFEAMFAGNFEEANEKRIVLPGKNPDEMLQFLKFLYPDCMIQTPTIKFGPREKRVFAILRIADEYQTELLIKKCLKKVFIMNSNVFEILSYANKYDLKVRKKCVSHVARDVTMDELEKSYHKLEAQLIQELLVAKCRHLELWVKKYEQIDAVAFADLYSISSNELLSTSSSSKDSSN</sequence>
<dbReference type="Proteomes" id="UP001152795">
    <property type="component" value="Unassembled WGS sequence"/>
</dbReference>
<protein>
    <submittedName>
        <fullName evidence="1">Kelch 40a</fullName>
    </submittedName>
</protein>
<organism evidence="1 2">
    <name type="scientific">Paramuricea clavata</name>
    <name type="common">Red gorgonian</name>
    <name type="synonym">Violescent sea-whip</name>
    <dbReference type="NCBI Taxonomy" id="317549"/>
    <lineage>
        <taxon>Eukaryota</taxon>
        <taxon>Metazoa</taxon>
        <taxon>Cnidaria</taxon>
        <taxon>Anthozoa</taxon>
        <taxon>Octocorallia</taxon>
        <taxon>Malacalcyonacea</taxon>
        <taxon>Plexauridae</taxon>
        <taxon>Paramuricea</taxon>
    </lineage>
</organism>
<dbReference type="SMART" id="SM00225">
    <property type="entry name" value="BTB"/>
    <property type="match status" value="1"/>
</dbReference>
<evidence type="ECO:0000313" key="2">
    <source>
        <dbReference type="Proteomes" id="UP001152795"/>
    </source>
</evidence>
<dbReference type="OrthoDB" id="5779840at2759"/>
<comment type="caution">
    <text evidence="1">The sequence shown here is derived from an EMBL/GenBank/DDBJ whole genome shotgun (WGS) entry which is preliminary data.</text>
</comment>
<proteinExistence type="predicted"/>
<name>A0A6S7HQX2_PARCT</name>
<dbReference type="SUPFAM" id="SSF54695">
    <property type="entry name" value="POZ domain"/>
    <property type="match status" value="1"/>
</dbReference>
<dbReference type="PANTHER" id="PTHR22744">
    <property type="entry name" value="HELIX LOOP HELIX PROTEIN 21-RELATED"/>
    <property type="match status" value="1"/>
</dbReference>
<dbReference type="InterPro" id="IPR011333">
    <property type="entry name" value="SKP1/BTB/POZ_sf"/>
</dbReference>
<dbReference type="Gene3D" id="3.30.710.10">
    <property type="entry name" value="Potassium Channel Kv1.1, Chain A"/>
    <property type="match status" value="1"/>
</dbReference>
<accession>A0A6S7HQX2</accession>
<dbReference type="PANTHER" id="PTHR22744:SF17">
    <property type="entry name" value="BTB DOMAIN-CONTAINING PROTEIN"/>
    <property type="match status" value="1"/>
</dbReference>
<dbReference type="InterPro" id="IPR000210">
    <property type="entry name" value="BTB/POZ_dom"/>
</dbReference>
<dbReference type="Pfam" id="PF00651">
    <property type="entry name" value="BTB"/>
    <property type="match status" value="1"/>
</dbReference>
<evidence type="ECO:0000313" key="1">
    <source>
        <dbReference type="EMBL" id="CAB4007884.1"/>
    </source>
</evidence>
<dbReference type="PROSITE" id="PS50097">
    <property type="entry name" value="BTB"/>
    <property type="match status" value="1"/>
</dbReference>
<gene>
    <name evidence="1" type="ORF">PACLA_8A056564</name>
</gene>
<reference evidence="1" key="1">
    <citation type="submission" date="2020-04" db="EMBL/GenBank/DDBJ databases">
        <authorList>
            <person name="Alioto T."/>
            <person name="Alioto T."/>
            <person name="Gomez Garrido J."/>
        </authorList>
    </citation>
    <scope>NUCLEOTIDE SEQUENCE</scope>
    <source>
        <strain evidence="1">A484AB</strain>
    </source>
</reference>
<keyword evidence="2" id="KW-1185">Reference proteome</keyword>
<dbReference type="AlphaFoldDB" id="A0A6S7HQX2"/>
<dbReference type="EMBL" id="CACRXK020005947">
    <property type="protein sequence ID" value="CAB4007884.1"/>
    <property type="molecule type" value="Genomic_DNA"/>
</dbReference>